<dbReference type="Proteomes" id="UP001194746">
    <property type="component" value="Unassembled WGS sequence"/>
</dbReference>
<dbReference type="InterPro" id="IPR036852">
    <property type="entry name" value="Peptidase_S8/S53_dom_sf"/>
</dbReference>
<feature type="binding site" evidence="9">
    <location>
        <position position="624"/>
    </location>
    <ligand>
        <name>Ca(2+)</name>
        <dbReference type="ChEBI" id="CHEBI:29108"/>
    </ligand>
</feature>
<feature type="chain" id="PRO_5042210862" description="Peptidase S53 domain-containing protein" evidence="10">
    <location>
        <begin position="18"/>
        <end position="644"/>
    </location>
</feature>
<dbReference type="CDD" id="cd04056">
    <property type="entry name" value="Peptidases_S53"/>
    <property type="match status" value="1"/>
</dbReference>
<dbReference type="PANTHER" id="PTHR14218:SF19">
    <property type="entry name" value="SERINE PROTEASE AORO, PUTATIVE (AFU_ORTHOLOGUE AFUA_6G10250)-RELATED"/>
    <property type="match status" value="1"/>
</dbReference>
<dbReference type="PROSITE" id="PS51695">
    <property type="entry name" value="SEDOLISIN"/>
    <property type="match status" value="1"/>
</dbReference>
<feature type="active site" description="Charge relay system" evidence="9">
    <location>
        <position position="562"/>
    </location>
</feature>
<feature type="binding site" evidence="9">
    <location>
        <position position="604"/>
    </location>
    <ligand>
        <name>Ca(2+)</name>
        <dbReference type="ChEBI" id="CHEBI:29108"/>
    </ligand>
</feature>
<reference evidence="12" key="1">
    <citation type="journal article" date="2019" name="Beilstein J. Org. Chem.">
        <title>Nanangenines: drimane sesquiterpenoids as the dominant metabolite cohort of a novel Australian fungus, Aspergillus nanangensis.</title>
        <authorList>
            <person name="Lacey H.J."/>
            <person name="Gilchrist C.L.M."/>
            <person name="Crombie A."/>
            <person name="Kalaitzis J.A."/>
            <person name="Vuong D."/>
            <person name="Rutledge P.J."/>
            <person name="Turner P."/>
            <person name="Pitt J.I."/>
            <person name="Lacey E."/>
            <person name="Chooi Y.H."/>
            <person name="Piggott A.M."/>
        </authorList>
    </citation>
    <scope>NUCLEOTIDE SEQUENCE</scope>
    <source>
        <strain evidence="12">MST-FP2251</strain>
    </source>
</reference>
<keyword evidence="13" id="KW-1185">Reference proteome</keyword>
<dbReference type="EMBL" id="VCAU01000008">
    <property type="protein sequence ID" value="KAF9893306.1"/>
    <property type="molecule type" value="Genomic_DNA"/>
</dbReference>
<feature type="signal peptide" evidence="10">
    <location>
        <begin position="1"/>
        <end position="17"/>
    </location>
</feature>
<proteinExistence type="predicted"/>
<accession>A0AAD4GXW6</accession>
<keyword evidence="8" id="KW-0865">Zymogen</keyword>
<dbReference type="Pfam" id="PF09286">
    <property type="entry name" value="Pro-kuma_activ"/>
    <property type="match status" value="1"/>
</dbReference>
<keyword evidence="6 9" id="KW-0720">Serine protease</keyword>
<feature type="active site" description="Charge relay system" evidence="9">
    <location>
        <position position="305"/>
    </location>
</feature>
<dbReference type="GO" id="GO:0004252">
    <property type="term" value="F:serine-type endopeptidase activity"/>
    <property type="evidence" value="ECO:0007669"/>
    <property type="project" value="UniProtKB-UniRule"/>
</dbReference>
<comment type="cofactor">
    <cofactor evidence="9">
        <name>Ca(2+)</name>
        <dbReference type="ChEBI" id="CHEBI:29108"/>
    </cofactor>
    <text evidence="9">Binds 1 Ca(2+) ion per subunit.</text>
</comment>
<feature type="binding site" evidence="9">
    <location>
        <position position="603"/>
    </location>
    <ligand>
        <name>Ca(2+)</name>
        <dbReference type="ChEBI" id="CHEBI:29108"/>
    </ligand>
</feature>
<comment type="caution">
    <text evidence="12">The sequence shown here is derived from an EMBL/GenBank/DDBJ whole genome shotgun (WGS) entry which is preliminary data.</text>
</comment>
<keyword evidence="7 9" id="KW-0106">Calcium</keyword>
<dbReference type="InterPro" id="IPR030400">
    <property type="entry name" value="Sedolisin_dom"/>
</dbReference>
<evidence type="ECO:0000313" key="12">
    <source>
        <dbReference type="EMBL" id="KAF9893306.1"/>
    </source>
</evidence>
<dbReference type="GO" id="GO:0008240">
    <property type="term" value="F:tripeptidyl-peptidase activity"/>
    <property type="evidence" value="ECO:0007669"/>
    <property type="project" value="TreeGrafter"/>
</dbReference>
<evidence type="ECO:0000256" key="5">
    <source>
        <dbReference type="ARBA" id="ARBA00022801"/>
    </source>
</evidence>
<dbReference type="AlphaFoldDB" id="A0AAD4GXW6"/>
<dbReference type="PROSITE" id="PS00138">
    <property type="entry name" value="SUBTILASE_SER"/>
    <property type="match status" value="1"/>
</dbReference>
<sequence length="644" mass="69977">MRGSLLFLGAIATGVLAIPAPANYVLHERRDVLPAQWEDEKHLDGDTQLPMRIGLTQSNMDRGHDLLMEVSNPKSDQYGRYLSAEEVHHLFAPSQERVDEVRSWLESAGIAADRISQSVNKQWLQFDATTAEAERLLKTKYSLYSDGATGRSHVACREYHVPESIQHHIDYITPGVKELEVRGVSSVEKRNIDKELFGILPPILRPLTMPLDLLLGDFLQFCDIVVTPACIQAMYNVSQGTSATPGNELGIFEGLGDVYTQDDLDLFFATVAHEIPDGTHPDLRAINGAEAPTNIFSAGPESNLDFQISYPLIWPQNSVLFQTDDPVYQGNYTFNGFLNNFLNAIDGSYCSEISPLDPPYPNPAANGYKGQLQCGVYKPTNVISISYGGWESTLPIHYQRRQCQEWMKLGLQGVSVIVASGDSGVEGRGGSPTPSNCLGDDSKIFAPGFPATCPYLTTTGSTVLPSGANVEDHGEVATTSFASGGGFSNVYKRPEYQNEAVETYFKTVDLSYPYYESVDNSSFGANGGIYNRIGRGYPDLAAIGDNVLIFTGGLPQLIGGTSAAAPVFAALLTRINEERLSAGKPTVGFVNPVLYAHPDAFYDVTEGNNAGCGTKGFVAAKGWDPVTGLGTPNYPKLLEVFMNM</sequence>
<dbReference type="GO" id="GO:0006508">
    <property type="term" value="P:proteolysis"/>
    <property type="evidence" value="ECO:0007669"/>
    <property type="project" value="UniProtKB-KW"/>
</dbReference>
<dbReference type="InterPro" id="IPR050819">
    <property type="entry name" value="Tripeptidyl-peptidase_I"/>
</dbReference>
<dbReference type="SUPFAM" id="SSF52743">
    <property type="entry name" value="Subtilisin-like"/>
    <property type="match status" value="1"/>
</dbReference>
<protein>
    <recommendedName>
        <fullName evidence="11">Peptidase S53 domain-containing protein</fullName>
    </recommendedName>
</protein>
<feature type="domain" description="Peptidase S53" evidence="11">
    <location>
        <begin position="225"/>
        <end position="644"/>
    </location>
</feature>
<keyword evidence="5 9" id="KW-0378">Hydrolase</keyword>
<dbReference type="SUPFAM" id="SSF54897">
    <property type="entry name" value="Protease propeptides/inhibitors"/>
    <property type="match status" value="1"/>
</dbReference>
<feature type="binding site" evidence="9">
    <location>
        <position position="622"/>
    </location>
    <ligand>
        <name>Ca(2+)</name>
        <dbReference type="ChEBI" id="CHEBI:29108"/>
    </ligand>
</feature>
<dbReference type="InterPro" id="IPR023828">
    <property type="entry name" value="Peptidase_S8_Ser-AS"/>
</dbReference>
<keyword evidence="2 9" id="KW-0645">Protease</keyword>
<evidence type="ECO:0000256" key="9">
    <source>
        <dbReference type="PROSITE-ProRule" id="PRU01032"/>
    </source>
</evidence>
<name>A0AAD4GXW6_ASPNN</name>
<gene>
    <name evidence="12" type="ORF">FE257_011736</name>
</gene>
<evidence type="ECO:0000256" key="3">
    <source>
        <dbReference type="ARBA" id="ARBA00022723"/>
    </source>
</evidence>
<feature type="active site" description="Charge relay system" evidence="9">
    <location>
        <position position="301"/>
    </location>
</feature>
<dbReference type="GO" id="GO:0005576">
    <property type="term" value="C:extracellular region"/>
    <property type="evidence" value="ECO:0007669"/>
    <property type="project" value="UniProtKB-SubCell"/>
</dbReference>
<evidence type="ECO:0000313" key="13">
    <source>
        <dbReference type="Proteomes" id="UP001194746"/>
    </source>
</evidence>
<comment type="subcellular location">
    <subcellularLocation>
        <location evidence="1">Secreted</location>
        <location evidence="1">Extracellular space</location>
    </subcellularLocation>
</comment>
<evidence type="ECO:0000256" key="1">
    <source>
        <dbReference type="ARBA" id="ARBA00004239"/>
    </source>
</evidence>
<evidence type="ECO:0000256" key="2">
    <source>
        <dbReference type="ARBA" id="ARBA00022670"/>
    </source>
</evidence>
<evidence type="ECO:0000256" key="7">
    <source>
        <dbReference type="ARBA" id="ARBA00022837"/>
    </source>
</evidence>
<dbReference type="Gene3D" id="3.40.50.200">
    <property type="entry name" value="Peptidase S8/S53 domain"/>
    <property type="match status" value="1"/>
</dbReference>
<keyword evidence="3 9" id="KW-0479">Metal-binding</keyword>
<dbReference type="GO" id="GO:0046872">
    <property type="term" value="F:metal ion binding"/>
    <property type="evidence" value="ECO:0007669"/>
    <property type="project" value="UniProtKB-UniRule"/>
</dbReference>
<evidence type="ECO:0000259" key="11">
    <source>
        <dbReference type="PROSITE" id="PS51695"/>
    </source>
</evidence>
<dbReference type="CDD" id="cd11377">
    <property type="entry name" value="Pro-peptidase_S53"/>
    <property type="match status" value="1"/>
</dbReference>
<organism evidence="12 13">
    <name type="scientific">Aspergillus nanangensis</name>
    <dbReference type="NCBI Taxonomy" id="2582783"/>
    <lineage>
        <taxon>Eukaryota</taxon>
        <taxon>Fungi</taxon>
        <taxon>Dikarya</taxon>
        <taxon>Ascomycota</taxon>
        <taxon>Pezizomycotina</taxon>
        <taxon>Eurotiomycetes</taxon>
        <taxon>Eurotiomycetidae</taxon>
        <taxon>Eurotiales</taxon>
        <taxon>Aspergillaceae</taxon>
        <taxon>Aspergillus</taxon>
        <taxon>Aspergillus subgen. Circumdati</taxon>
    </lineage>
</organism>
<reference evidence="12" key="2">
    <citation type="submission" date="2020-02" db="EMBL/GenBank/DDBJ databases">
        <authorList>
            <person name="Gilchrist C.L.M."/>
            <person name="Chooi Y.-H."/>
        </authorList>
    </citation>
    <scope>NUCLEOTIDE SEQUENCE</scope>
    <source>
        <strain evidence="12">MST-FP2251</strain>
    </source>
</reference>
<evidence type="ECO:0000256" key="4">
    <source>
        <dbReference type="ARBA" id="ARBA00022729"/>
    </source>
</evidence>
<dbReference type="SMART" id="SM00944">
    <property type="entry name" value="Pro-kuma_activ"/>
    <property type="match status" value="1"/>
</dbReference>
<dbReference type="PANTHER" id="PTHR14218">
    <property type="entry name" value="PROTEASE S8 TRIPEPTIDYL PEPTIDASE I CLN2"/>
    <property type="match status" value="1"/>
</dbReference>
<keyword evidence="4 10" id="KW-0732">Signal</keyword>
<dbReference type="InterPro" id="IPR015366">
    <property type="entry name" value="S53_propep"/>
</dbReference>
<evidence type="ECO:0000256" key="10">
    <source>
        <dbReference type="SAM" id="SignalP"/>
    </source>
</evidence>
<evidence type="ECO:0000256" key="8">
    <source>
        <dbReference type="ARBA" id="ARBA00023145"/>
    </source>
</evidence>
<evidence type="ECO:0000256" key="6">
    <source>
        <dbReference type="ARBA" id="ARBA00022825"/>
    </source>
</evidence>